<comment type="caution">
    <text evidence="9">The sequence shown here is derived from an EMBL/GenBank/DDBJ whole genome shotgun (WGS) entry which is preliminary data.</text>
</comment>
<feature type="domain" description="BTB" evidence="8">
    <location>
        <begin position="861"/>
        <end position="923"/>
    </location>
</feature>
<keyword evidence="10" id="KW-1185">Reference proteome</keyword>
<evidence type="ECO:0000256" key="2">
    <source>
        <dbReference type="ARBA" id="ARBA00022692"/>
    </source>
</evidence>
<dbReference type="SUPFAM" id="SSF54695">
    <property type="entry name" value="POZ domain"/>
    <property type="match status" value="2"/>
</dbReference>
<dbReference type="InterPro" id="IPR008952">
    <property type="entry name" value="Tetraspanin_EC2_sf"/>
</dbReference>
<dbReference type="PANTHER" id="PTHR22872:SF2">
    <property type="entry name" value="INHIBITOR OF BRUTON TYROSINE KINASE"/>
    <property type="match status" value="1"/>
</dbReference>
<keyword evidence="5 7" id="KW-0472">Membrane</keyword>
<dbReference type="Proteomes" id="UP000494106">
    <property type="component" value="Unassembled WGS sequence"/>
</dbReference>
<feature type="transmembrane region" description="Helical" evidence="7">
    <location>
        <begin position="68"/>
        <end position="89"/>
    </location>
</feature>
<dbReference type="SMART" id="SM00225">
    <property type="entry name" value="BTB"/>
    <property type="match status" value="2"/>
</dbReference>
<dbReference type="PANTHER" id="PTHR22872">
    <property type="entry name" value="BTK-BINDING PROTEIN-RELATED"/>
    <property type="match status" value="1"/>
</dbReference>
<evidence type="ECO:0000313" key="10">
    <source>
        <dbReference type="Proteomes" id="UP000494106"/>
    </source>
</evidence>
<dbReference type="GO" id="GO:0016020">
    <property type="term" value="C:membrane"/>
    <property type="evidence" value="ECO:0007669"/>
    <property type="project" value="UniProtKB-SubCell"/>
</dbReference>
<dbReference type="Pfam" id="PF00651">
    <property type="entry name" value="BTB"/>
    <property type="match status" value="2"/>
</dbReference>
<dbReference type="SUPFAM" id="SSF50985">
    <property type="entry name" value="RCC1/BLIP-II"/>
    <property type="match status" value="1"/>
</dbReference>
<evidence type="ECO:0000259" key="8">
    <source>
        <dbReference type="PROSITE" id="PS50097"/>
    </source>
</evidence>
<dbReference type="Gene3D" id="2.130.10.30">
    <property type="entry name" value="Regulator of chromosome condensation 1/beta-lactamase-inhibitor protein II"/>
    <property type="match status" value="1"/>
</dbReference>
<dbReference type="InterPro" id="IPR011333">
    <property type="entry name" value="SKP1/BTB/POZ_sf"/>
</dbReference>
<sequence>MHTVGLPRTCLGFTNLLFFILGGIGFVICLWCTVNTEFFREVNYTVTKSSSVDVIAHFVNLELWLTPLTMILMPIAVLAMLTSCCGVLGAGCKVKCAIKSYIFLVTVLSFISFWIFFVTGIYNIYTNNEKTRKYLQDSVREYYGQENDLITYVWNHIMIKYECCGVVSFMDFDGSNWQKANPKKMYPVQCCKLANVTALTPVSKECTLTTNADIETYKDRGCFFELQSAISRNKGIIICYIILIGFFYIVVALFAYCINKDEPLLGAMAGRFTDLLPSKVREDADKIMVVPPGGSFGDVGNMVCLGKFHSVWLCGVGEAWCCGQLARAGGPHATALSPTPLRLPEPCAAIAITLNSTIFLMESGMVLQYTLNSTDNVSQSSIKAPSSIKLPSIKPLIKLSNPLGIRASRYHAVVWNTRAVYTWGINMGQLGHSNEDKVVSAPKRVTFYVNNKEEAGIELVDVGEAATVINTSRGDVYLLHKYICKKIAIKQINLRQVCVEAKVSEAGVYSRVTVLLLTNVGQLFIWQDTTNKLTRCVFGLVHQTIVTNVALTHDALYFTTKYGEAFIGFISRKASPIAQPQPIKKENDKDGRSALVKFLEKDDCTSVKISKISNIYRAVAVSVDSEGNNFACLQIKPTCGLKSLPQLSPSSLSKHMESLRESATDNDLLHDVIFKVGTKLYPAHIFIIASSSEYLYKLYKDACANPGDKPQIPLENVHPEAFDRVMKYMYTGTCDVAELGPCALKIRKEELIGKKEKENIEVEEEIIDNPSEISAFEVYNKKDEKTKRRHRRNTDTPPRIHLYCDPVKLVQATAKRLQVMALHKLLDKFFYKDGNIRLKESATYSRNMASPWERETLTELVDTSVVSKDNVSIPAHKCVLAARLEYFNGMFMHSWTESKLLSKVTLPINYGILLPVINFLYTDLCPELENCDSIDFICNLMIVADQLFIGRLREMCEVALANLINLKNCTELCQFAHTYNACQLKQCCMEFISLNLCSVLENRSLDLLEEKLLDDITKYYGKFNPIMSSRIITPFFNAPSDEIIEEFAKAYPVNLTITDEEYKKDDSIIEMPKKKSKQKKIEYTESEKERMRYESVSSVTSLDLSNEVSGDITLSLSKISKDAEKGSREKQEKWIEVPSSQQKQKVVQARLKAISSARDIMNETPTESFTKLTKSSSSSAMTIQDKIPTSSRMSVSPQDSIKSPQGNVTISHVGPKLSQKQRKKLALQGIDSASQSIIEHFNKIDIGSPPEKPKNPWKICELPLSSSSPNSKPIEFNKILTAQKKQKEDHSRIMTKPLTLTQLEDKAIEQLERFYNIHEIDDELITVRRIELQVSSPQWIHTAPK</sequence>
<keyword evidence="3" id="KW-0677">Repeat</keyword>
<gene>
    <name evidence="9" type="ORF">APLA_LOCUS4649</name>
</gene>
<evidence type="ECO:0000256" key="5">
    <source>
        <dbReference type="ARBA" id="ARBA00023136"/>
    </source>
</evidence>
<comment type="subcellular location">
    <subcellularLocation>
        <location evidence="1">Membrane</location>
        <topology evidence="1">Multi-pass membrane protein</topology>
    </subcellularLocation>
</comment>
<dbReference type="InterPro" id="IPR000210">
    <property type="entry name" value="BTB/POZ_dom"/>
</dbReference>
<protein>
    <recommendedName>
        <fullName evidence="8">BTB domain-containing protein</fullName>
    </recommendedName>
</protein>
<name>A0A8S0ZER7_ARCPL</name>
<accession>A0A8S0ZER7</accession>
<dbReference type="CDD" id="cd03156">
    <property type="entry name" value="uroplakin_I_like_LEL"/>
    <property type="match status" value="1"/>
</dbReference>
<feature type="domain" description="BTB" evidence="8">
    <location>
        <begin position="670"/>
        <end position="738"/>
    </location>
</feature>
<keyword evidence="4 7" id="KW-1133">Transmembrane helix</keyword>
<feature type="transmembrane region" description="Helical" evidence="7">
    <location>
        <begin position="101"/>
        <end position="125"/>
    </location>
</feature>
<reference evidence="9 10" key="1">
    <citation type="submission" date="2020-04" db="EMBL/GenBank/DDBJ databases">
        <authorList>
            <person name="Wallbank WR R."/>
            <person name="Pardo Diaz C."/>
            <person name="Kozak K."/>
            <person name="Martin S."/>
            <person name="Jiggins C."/>
            <person name="Moest M."/>
            <person name="Warren A I."/>
            <person name="Byers J.R.P. K."/>
            <person name="Montejo-Kovacevich G."/>
            <person name="Yen C E."/>
        </authorList>
    </citation>
    <scope>NUCLEOTIDE SEQUENCE [LARGE SCALE GENOMIC DNA]</scope>
</reference>
<evidence type="ECO:0000256" key="7">
    <source>
        <dbReference type="SAM" id="Phobius"/>
    </source>
</evidence>
<feature type="transmembrane region" description="Helical" evidence="7">
    <location>
        <begin position="12"/>
        <end position="34"/>
    </location>
</feature>
<dbReference type="PROSITE" id="PS50097">
    <property type="entry name" value="BTB"/>
    <property type="match status" value="2"/>
</dbReference>
<evidence type="ECO:0000256" key="3">
    <source>
        <dbReference type="ARBA" id="ARBA00022737"/>
    </source>
</evidence>
<evidence type="ECO:0000256" key="1">
    <source>
        <dbReference type="ARBA" id="ARBA00004141"/>
    </source>
</evidence>
<dbReference type="Pfam" id="PF00335">
    <property type="entry name" value="Tetraspanin"/>
    <property type="match status" value="1"/>
</dbReference>
<dbReference type="SUPFAM" id="SSF48652">
    <property type="entry name" value="Tetraspanin"/>
    <property type="match status" value="1"/>
</dbReference>
<dbReference type="Gene3D" id="3.30.710.10">
    <property type="entry name" value="Potassium Channel Kv1.1, Chain A"/>
    <property type="match status" value="2"/>
</dbReference>
<dbReference type="EMBL" id="CADEBC010000473">
    <property type="protein sequence ID" value="CAB3231824.1"/>
    <property type="molecule type" value="Genomic_DNA"/>
</dbReference>
<dbReference type="OrthoDB" id="1893551at2759"/>
<dbReference type="Gene3D" id="1.10.1450.10">
    <property type="entry name" value="Tetraspanin"/>
    <property type="match status" value="1"/>
</dbReference>
<keyword evidence="2 7" id="KW-0812">Transmembrane</keyword>
<feature type="transmembrane region" description="Helical" evidence="7">
    <location>
        <begin position="235"/>
        <end position="258"/>
    </location>
</feature>
<evidence type="ECO:0000313" key="9">
    <source>
        <dbReference type="EMBL" id="CAB3231824.1"/>
    </source>
</evidence>
<dbReference type="InterPro" id="IPR009091">
    <property type="entry name" value="RCC1/BLIP-II"/>
</dbReference>
<evidence type="ECO:0000256" key="4">
    <source>
        <dbReference type="ARBA" id="ARBA00022989"/>
    </source>
</evidence>
<proteinExistence type="predicted"/>
<feature type="compositionally biased region" description="Polar residues" evidence="6">
    <location>
        <begin position="1187"/>
        <end position="1208"/>
    </location>
</feature>
<feature type="region of interest" description="Disordered" evidence="6">
    <location>
        <begin position="1167"/>
        <end position="1208"/>
    </location>
</feature>
<organism evidence="9 10">
    <name type="scientific">Arctia plantaginis</name>
    <name type="common">Wood tiger moth</name>
    <name type="synonym">Phalaena plantaginis</name>
    <dbReference type="NCBI Taxonomy" id="874455"/>
    <lineage>
        <taxon>Eukaryota</taxon>
        <taxon>Metazoa</taxon>
        <taxon>Ecdysozoa</taxon>
        <taxon>Arthropoda</taxon>
        <taxon>Hexapoda</taxon>
        <taxon>Insecta</taxon>
        <taxon>Pterygota</taxon>
        <taxon>Neoptera</taxon>
        <taxon>Endopterygota</taxon>
        <taxon>Lepidoptera</taxon>
        <taxon>Glossata</taxon>
        <taxon>Ditrysia</taxon>
        <taxon>Noctuoidea</taxon>
        <taxon>Erebidae</taxon>
        <taxon>Arctiinae</taxon>
        <taxon>Arctia</taxon>
    </lineage>
</organism>
<dbReference type="InterPro" id="IPR018499">
    <property type="entry name" value="Tetraspanin/Peripherin"/>
</dbReference>
<dbReference type="InterPro" id="IPR051625">
    <property type="entry name" value="Signaling_Regulatory_Domain"/>
</dbReference>
<evidence type="ECO:0000256" key="6">
    <source>
        <dbReference type="SAM" id="MobiDB-lite"/>
    </source>
</evidence>